<keyword evidence="3" id="KW-0862">Zinc</keyword>
<keyword evidence="7" id="KW-1185">Reference proteome</keyword>
<gene>
    <name evidence="6" type="ORF">Vau01_115940</name>
</gene>
<evidence type="ECO:0000256" key="1">
    <source>
        <dbReference type="ARBA" id="ARBA00022723"/>
    </source>
</evidence>
<evidence type="ECO:0000313" key="6">
    <source>
        <dbReference type="EMBL" id="GIJ64078.1"/>
    </source>
</evidence>
<evidence type="ECO:0000256" key="2">
    <source>
        <dbReference type="ARBA" id="ARBA00022771"/>
    </source>
</evidence>
<accession>A0A8J4E7D3</accession>
<evidence type="ECO:0000313" key="7">
    <source>
        <dbReference type="Proteomes" id="UP000612585"/>
    </source>
</evidence>
<proteinExistence type="predicted"/>
<sequence length="409" mass="41710">MDGWECTECGTRNGTAATICVVCFAEPDRPAAAGTPLNAVPVARRPDAGHPPAVSPPAPAAVTRPRAWKRVLLWATAALVVAGGSAAYVGYTNRDDSSIPVGDYGDLLSALAIAPDGQHLFAVRRWHADVSLVRLRDGSVSRVTLPGDFQPGSLAVSPDGSRLYVSDGSTGDCSGTRMLTVDVTARTVSHTVTTSACRMYDIVAGPNGAFVYVTTDDGLLAVDTTTDEIVGTVRLPGAGAIAVDPDGRRVHVAVRGPEPALAVVSATTLGIAGLVPLVDTSGTPMSPEGLDLAPDGSTVYVACSFHDEAGKPIDRPGMVSVVDPASGTVAANLPLPGKQPRDVAVSPDGTRVYVANWGSGSVSMVMAAAGTVETVADVGGNPTDLAVSPDGRTVYVTTYAEKIAVVDAG</sequence>
<keyword evidence="2" id="KW-0863">Zinc-finger</keyword>
<dbReference type="PROSITE" id="PS50199">
    <property type="entry name" value="ZF_RANBP2_2"/>
    <property type="match status" value="1"/>
</dbReference>
<keyword evidence="4" id="KW-0472">Membrane</keyword>
<dbReference type="SUPFAM" id="SSF50969">
    <property type="entry name" value="YVTN repeat-like/Quinoprotein amine dehydrogenase"/>
    <property type="match status" value="1"/>
</dbReference>
<evidence type="ECO:0000256" key="4">
    <source>
        <dbReference type="SAM" id="Phobius"/>
    </source>
</evidence>
<organism evidence="6 7">
    <name type="scientific">Virgisporangium aurantiacum</name>
    <dbReference type="NCBI Taxonomy" id="175570"/>
    <lineage>
        <taxon>Bacteria</taxon>
        <taxon>Bacillati</taxon>
        <taxon>Actinomycetota</taxon>
        <taxon>Actinomycetes</taxon>
        <taxon>Micromonosporales</taxon>
        <taxon>Micromonosporaceae</taxon>
        <taxon>Virgisporangium</taxon>
    </lineage>
</organism>
<dbReference type="NCBIfam" id="TIGR02276">
    <property type="entry name" value="beta_rpt_yvtn"/>
    <property type="match status" value="1"/>
</dbReference>
<dbReference type="InterPro" id="IPR015943">
    <property type="entry name" value="WD40/YVTN_repeat-like_dom_sf"/>
</dbReference>
<keyword evidence="1" id="KW-0479">Metal-binding</keyword>
<dbReference type="InterPro" id="IPR011964">
    <property type="entry name" value="YVTN_b-propeller_repeat"/>
</dbReference>
<feature type="domain" description="RanBP2-type" evidence="5">
    <location>
        <begin position="1"/>
        <end position="29"/>
    </location>
</feature>
<keyword evidence="4" id="KW-0812">Transmembrane</keyword>
<dbReference type="Proteomes" id="UP000612585">
    <property type="component" value="Unassembled WGS sequence"/>
</dbReference>
<dbReference type="InterPro" id="IPR001876">
    <property type="entry name" value="Znf_RanBP2"/>
</dbReference>
<dbReference type="PANTHER" id="PTHR47197:SF3">
    <property type="entry name" value="DIHYDRO-HEME D1 DEHYDROGENASE"/>
    <property type="match status" value="1"/>
</dbReference>
<evidence type="ECO:0000259" key="5">
    <source>
        <dbReference type="PROSITE" id="PS50199"/>
    </source>
</evidence>
<protein>
    <recommendedName>
        <fullName evidence="5">RanBP2-type domain-containing protein</fullName>
    </recommendedName>
</protein>
<keyword evidence="4" id="KW-1133">Transmembrane helix</keyword>
<reference evidence="6" key="1">
    <citation type="submission" date="2021-01" db="EMBL/GenBank/DDBJ databases">
        <title>Whole genome shotgun sequence of Virgisporangium aurantiacum NBRC 16421.</title>
        <authorList>
            <person name="Komaki H."/>
            <person name="Tamura T."/>
        </authorList>
    </citation>
    <scope>NUCLEOTIDE SEQUENCE</scope>
    <source>
        <strain evidence="6">NBRC 16421</strain>
    </source>
</reference>
<dbReference type="InterPro" id="IPR051200">
    <property type="entry name" value="Host-pathogen_enzymatic-act"/>
</dbReference>
<dbReference type="InterPro" id="IPR011044">
    <property type="entry name" value="Quino_amine_DH_bsu"/>
</dbReference>
<feature type="transmembrane region" description="Helical" evidence="4">
    <location>
        <begin position="71"/>
        <end position="91"/>
    </location>
</feature>
<dbReference type="EMBL" id="BOPG01000107">
    <property type="protein sequence ID" value="GIJ64078.1"/>
    <property type="molecule type" value="Genomic_DNA"/>
</dbReference>
<dbReference type="GO" id="GO:0008270">
    <property type="term" value="F:zinc ion binding"/>
    <property type="evidence" value="ECO:0007669"/>
    <property type="project" value="UniProtKB-KW"/>
</dbReference>
<evidence type="ECO:0000256" key="3">
    <source>
        <dbReference type="ARBA" id="ARBA00022833"/>
    </source>
</evidence>
<comment type="caution">
    <text evidence="6">The sequence shown here is derived from an EMBL/GenBank/DDBJ whole genome shotgun (WGS) entry which is preliminary data.</text>
</comment>
<name>A0A8J4E7D3_9ACTN</name>
<dbReference type="RefSeq" id="WP_204011919.1">
    <property type="nucleotide sequence ID" value="NZ_BOPG01000107.1"/>
</dbReference>
<dbReference type="AlphaFoldDB" id="A0A8J4E7D3"/>
<dbReference type="PANTHER" id="PTHR47197">
    <property type="entry name" value="PROTEIN NIRF"/>
    <property type="match status" value="1"/>
</dbReference>
<dbReference type="PROSITE" id="PS01358">
    <property type="entry name" value="ZF_RANBP2_1"/>
    <property type="match status" value="1"/>
</dbReference>
<dbReference type="Gene3D" id="2.130.10.10">
    <property type="entry name" value="YVTN repeat-like/Quinoprotein amine dehydrogenase"/>
    <property type="match status" value="2"/>
</dbReference>